<evidence type="ECO:0000256" key="1">
    <source>
        <dbReference type="SAM" id="Phobius"/>
    </source>
</evidence>
<evidence type="ECO:0000313" key="3">
    <source>
        <dbReference type="Proteomes" id="UP001438953"/>
    </source>
</evidence>
<feature type="transmembrane region" description="Helical" evidence="1">
    <location>
        <begin position="332"/>
        <end position="353"/>
    </location>
</feature>
<keyword evidence="3" id="KW-1185">Reference proteome</keyword>
<feature type="transmembrane region" description="Helical" evidence="1">
    <location>
        <begin position="430"/>
        <end position="449"/>
    </location>
</feature>
<feature type="transmembrane region" description="Helical" evidence="1">
    <location>
        <begin position="242"/>
        <end position="260"/>
    </location>
</feature>
<protein>
    <submittedName>
        <fullName evidence="2">Uncharacterized protein</fullName>
    </submittedName>
</protein>
<keyword evidence="1" id="KW-0812">Transmembrane</keyword>
<keyword evidence="1" id="KW-0472">Membrane</keyword>
<sequence length="450" mass="46067">MSIARPATLGLGVWLQLGLLGTLIAGAVLGLSQLKALSGALAVLWIATQWGRLLPLARVFAGLAGAALLCVSLLTPERAPALYTAVIQGTGFAALMMVLGLLRQPVKRAAITQAAARTLLSVPPKRRYGALLVGAQFMALMFNVGIIAMIGDLTRRSEKDADGAAAMVIAAMRGAALVSIWSPMSLGFAIVTAGVANVPALPLVGLASCFTVAVMAVTTRFPLLPAAARLGGASTDTRDPRAIAAVLAIAAALLGVSIALHHTSGLSFTLCAVIVLPCFAFLWLALETEAGPQRFTQALGALGDLRNEGALFLSANVIGAALSLAIQSSPLWAVLSGAGFASLPTLLILLVLIPLAAALYLPNSIMVVLAAQIFGASALGQAHPLALGLTLCIGWALAICVNPISAMNLIVARFCNVSAAHVAHRWNLRFVLVCGAMGACLLALVYSLGG</sequence>
<feature type="transmembrane region" description="Helical" evidence="1">
    <location>
        <begin position="128"/>
        <end position="151"/>
    </location>
</feature>
<feature type="transmembrane region" description="Helical" evidence="1">
    <location>
        <begin position="163"/>
        <end position="181"/>
    </location>
</feature>
<name>A0ABV1SN52_9RHOB</name>
<dbReference type="Proteomes" id="UP001438953">
    <property type="component" value="Unassembled WGS sequence"/>
</dbReference>
<feature type="transmembrane region" description="Helical" evidence="1">
    <location>
        <begin position="385"/>
        <end position="410"/>
    </location>
</feature>
<organism evidence="2 3">
    <name type="scientific">Thioclava kandeliae</name>
    <dbReference type="NCBI Taxonomy" id="3070818"/>
    <lineage>
        <taxon>Bacteria</taxon>
        <taxon>Pseudomonadati</taxon>
        <taxon>Pseudomonadota</taxon>
        <taxon>Alphaproteobacteria</taxon>
        <taxon>Rhodobacterales</taxon>
        <taxon>Paracoccaceae</taxon>
        <taxon>Thioclava</taxon>
    </lineage>
</organism>
<gene>
    <name evidence="2" type="ORF">VSX56_19395</name>
</gene>
<feature type="transmembrane region" description="Helical" evidence="1">
    <location>
        <begin position="360"/>
        <end position="379"/>
    </location>
</feature>
<feature type="transmembrane region" description="Helical" evidence="1">
    <location>
        <begin position="54"/>
        <end position="74"/>
    </location>
</feature>
<feature type="transmembrane region" description="Helical" evidence="1">
    <location>
        <begin position="201"/>
        <end position="221"/>
    </location>
</feature>
<keyword evidence="1" id="KW-1133">Transmembrane helix</keyword>
<dbReference type="RefSeq" id="WP_350939221.1">
    <property type="nucleotide sequence ID" value="NZ_JAYWLC010000037.1"/>
</dbReference>
<feature type="transmembrane region" description="Helical" evidence="1">
    <location>
        <begin position="266"/>
        <end position="286"/>
    </location>
</feature>
<comment type="caution">
    <text evidence="2">The sequence shown here is derived from an EMBL/GenBank/DDBJ whole genome shotgun (WGS) entry which is preliminary data.</text>
</comment>
<feature type="transmembrane region" description="Helical" evidence="1">
    <location>
        <begin position="81"/>
        <end position="102"/>
    </location>
</feature>
<accession>A0ABV1SN52</accession>
<proteinExistence type="predicted"/>
<dbReference type="EMBL" id="JAYWLC010000037">
    <property type="protein sequence ID" value="MER5173924.1"/>
    <property type="molecule type" value="Genomic_DNA"/>
</dbReference>
<evidence type="ECO:0000313" key="2">
    <source>
        <dbReference type="EMBL" id="MER5173924.1"/>
    </source>
</evidence>
<reference evidence="2 3" key="1">
    <citation type="submission" date="2024-01" db="EMBL/GenBank/DDBJ databases">
        <authorList>
            <person name="Deng Y."/>
            <person name="Su J."/>
        </authorList>
    </citation>
    <scope>NUCLEOTIDE SEQUENCE [LARGE SCALE GENOMIC DNA]</scope>
    <source>
        <strain evidence="2 3">CPCC 100088</strain>
    </source>
</reference>
<reference evidence="2 3" key="2">
    <citation type="submission" date="2024-06" db="EMBL/GenBank/DDBJ databases">
        <title>Thioclava kandeliae sp. nov. from a rhizosphere soil sample of Kandelia candel in a mangrove.</title>
        <authorList>
            <person name="Mu T."/>
        </authorList>
    </citation>
    <scope>NUCLEOTIDE SEQUENCE [LARGE SCALE GENOMIC DNA]</scope>
    <source>
        <strain evidence="2 3">CPCC 100088</strain>
    </source>
</reference>